<keyword evidence="1" id="KW-0812">Transmembrane</keyword>
<feature type="transmembrane region" description="Helical" evidence="1">
    <location>
        <begin position="469"/>
        <end position="486"/>
    </location>
</feature>
<evidence type="ECO:0000259" key="2">
    <source>
        <dbReference type="Pfam" id="PF13963"/>
    </source>
</evidence>
<keyword evidence="1" id="KW-1133">Transmembrane helix</keyword>
<evidence type="ECO:0000256" key="1">
    <source>
        <dbReference type="SAM" id="Phobius"/>
    </source>
</evidence>
<dbReference type="AlphaFoldDB" id="A0AAP0M951"/>
<proteinExistence type="predicted"/>
<dbReference type="InterPro" id="IPR029480">
    <property type="entry name" value="Transpos_assoc"/>
</dbReference>
<comment type="caution">
    <text evidence="3">The sequence shown here is derived from an EMBL/GenBank/DDBJ whole genome shotgun (WGS) entry which is preliminary data.</text>
</comment>
<dbReference type="PANTHER" id="PTHR10775">
    <property type="entry name" value="OS08G0208400 PROTEIN"/>
    <property type="match status" value="1"/>
</dbReference>
<accession>A0AAP0M951</accession>
<dbReference type="EMBL" id="JBCGBO010000005">
    <property type="protein sequence ID" value="KAK9199917.1"/>
    <property type="molecule type" value="Genomic_DNA"/>
</dbReference>
<protein>
    <recommendedName>
        <fullName evidence="2">Transposase-associated domain-containing protein</fullName>
    </recommendedName>
</protein>
<keyword evidence="1" id="KW-0472">Membrane</keyword>
<gene>
    <name evidence="3" type="ORF">WN944_015111</name>
</gene>
<evidence type="ECO:0000313" key="3">
    <source>
        <dbReference type="EMBL" id="KAK9199917.1"/>
    </source>
</evidence>
<dbReference type="PANTHER" id="PTHR10775:SF180">
    <property type="entry name" value="TRANSPOSON, EN_SPM-LIKE, TRANSPOSASE-ASSOCIATED DOMAIN PROTEIN-RELATED"/>
    <property type="match status" value="1"/>
</dbReference>
<dbReference type="Pfam" id="PF02992">
    <property type="entry name" value="Transposase_21"/>
    <property type="match status" value="1"/>
</dbReference>
<name>A0AAP0M951_9ROSI</name>
<dbReference type="InterPro" id="IPR004242">
    <property type="entry name" value="Transposase_21"/>
</dbReference>
<sequence>MEIVYHCCPLVHYVEIYLNYMSDTRPKMDKSWLKYDRLSDEYEVSVENFIKTAVESNQEISVVRCPCDKCRNLAFHRPKEVKDHLIIWGLDMSYKTWVWHGEDICNKSPDNIGCQNDSGYMDYDSGNTVEMVEDAFKDCDSDPKAFKKLLEDSEKPLCPGSNKFTKLSALVKLYNIKGRYGWSDSSFLDLLSALSDMLPEGNDLPVSMYEAKKTMSALGLEYIKIHACPNDCILYRKEYESLSNCPICGESRWKKKDGSVAAYRKGVPAKVLWYFLPIPRFRRLFQSSQTAKDLTWHINEREIDGKLRHPADSPAWKLVDEKWPTFALEPRNLRLALSAYGINHHSSLSSTYSCWPILLVTYNLPPWLCMKRKFMMLSLLISGPQQPDNDIDVYLAPLIEDLQTLWDVGVEAYDAYKKEFFNLRAVLLWTINDFLAYGNLAGCTVKGYYACPYCGEDIQNVDLNTVQKMLILAIAVGFLMIIPFKLKSNLLIINMKESLL</sequence>
<dbReference type="Pfam" id="PF13963">
    <property type="entry name" value="Transpos_assoc"/>
    <property type="match status" value="1"/>
</dbReference>
<dbReference type="Proteomes" id="UP001428341">
    <property type="component" value="Unassembled WGS sequence"/>
</dbReference>
<evidence type="ECO:0000313" key="4">
    <source>
        <dbReference type="Proteomes" id="UP001428341"/>
    </source>
</evidence>
<organism evidence="3 4">
    <name type="scientific">Citrus x changshan-huyou</name>
    <dbReference type="NCBI Taxonomy" id="2935761"/>
    <lineage>
        <taxon>Eukaryota</taxon>
        <taxon>Viridiplantae</taxon>
        <taxon>Streptophyta</taxon>
        <taxon>Embryophyta</taxon>
        <taxon>Tracheophyta</taxon>
        <taxon>Spermatophyta</taxon>
        <taxon>Magnoliopsida</taxon>
        <taxon>eudicotyledons</taxon>
        <taxon>Gunneridae</taxon>
        <taxon>Pentapetalae</taxon>
        <taxon>rosids</taxon>
        <taxon>malvids</taxon>
        <taxon>Sapindales</taxon>
        <taxon>Rutaceae</taxon>
        <taxon>Aurantioideae</taxon>
        <taxon>Citrus</taxon>
    </lineage>
</organism>
<feature type="domain" description="Transposase-associated" evidence="2">
    <location>
        <begin position="30"/>
        <end position="102"/>
    </location>
</feature>
<keyword evidence="4" id="KW-1185">Reference proteome</keyword>
<reference evidence="3 4" key="1">
    <citation type="submission" date="2024-05" db="EMBL/GenBank/DDBJ databases">
        <title>Haplotype-resolved chromosome-level genome assembly of Huyou (Citrus changshanensis).</title>
        <authorList>
            <person name="Miao C."/>
            <person name="Chen W."/>
            <person name="Wu Y."/>
            <person name="Wang L."/>
            <person name="Zhao S."/>
            <person name="Grierson D."/>
            <person name="Xu C."/>
            <person name="Chen K."/>
        </authorList>
    </citation>
    <scope>NUCLEOTIDE SEQUENCE [LARGE SCALE GENOMIC DNA]</scope>
    <source>
        <strain evidence="3">01-14</strain>
        <tissue evidence="3">Leaf</tissue>
    </source>
</reference>